<name>A0ABX2F2L8_9PSEU</name>
<proteinExistence type="predicted"/>
<dbReference type="InterPro" id="IPR003439">
    <property type="entry name" value="ABC_transporter-like_ATP-bd"/>
</dbReference>
<evidence type="ECO:0000259" key="3">
    <source>
        <dbReference type="SMART" id="SM00382"/>
    </source>
</evidence>
<dbReference type="SUPFAM" id="SSF52540">
    <property type="entry name" value="P-loop containing nucleoside triphosphate hydrolases"/>
    <property type="match status" value="1"/>
</dbReference>
<dbReference type="Proteomes" id="UP000763557">
    <property type="component" value="Unassembled WGS sequence"/>
</dbReference>
<dbReference type="InterPro" id="IPR003593">
    <property type="entry name" value="AAA+_ATPase"/>
</dbReference>
<organism evidence="4 5">
    <name type="scientific">Kibdelosporangium persicum</name>
    <dbReference type="NCBI Taxonomy" id="2698649"/>
    <lineage>
        <taxon>Bacteria</taxon>
        <taxon>Bacillati</taxon>
        <taxon>Actinomycetota</taxon>
        <taxon>Actinomycetes</taxon>
        <taxon>Pseudonocardiales</taxon>
        <taxon>Pseudonocardiaceae</taxon>
        <taxon>Kibdelosporangium</taxon>
    </lineage>
</organism>
<dbReference type="InterPro" id="IPR027417">
    <property type="entry name" value="P-loop_NTPase"/>
</dbReference>
<evidence type="ECO:0000256" key="1">
    <source>
        <dbReference type="ARBA" id="ARBA00022741"/>
    </source>
</evidence>
<protein>
    <submittedName>
        <fullName evidence="4">ABC transporter</fullName>
    </submittedName>
</protein>
<evidence type="ECO:0000313" key="5">
    <source>
        <dbReference type="Proteomes" id="UP000763557"/>
    </source>
</evidence>
<gene>
    <name evidence="4" type="ORF">GC106_27850</name>
</gene>
<reference evidence="4 5" key="1">
    <citation type="submission" date="2020-01" db="EMBL/GenBank/DDBJ databases">
        <title>Kibdelosporangium persica a novel Actinomycetes from a hot desert in Iran.</title>
        <authorList>
            <person name="Safaei N."/>
            <person name="Zaburannyi N."/>
            <person name="Mueller R."/>
            <person name="Wink J."/>
        </authorList>
    </citation>
    <scope>NUCLEOTIDE SEQUENCE [LARGE SCALE GENOMIC DNA]</scope>
    <source>
        <strain evidence="4 5">4NS15</strain>
    </source>
</reference>
<keyword evidence="5" id="KW-1185">Reference proteome</keyword>
<dbReference type="RefSeq" id="WP_173129919.1">
    <property type="nucleotide sequence ID" value="NZ_CBCSGW010000004.1"/>
</dbReference>
<dbReference type="Gene3D" id="3.40.50.300">
    <property type="entry name" value="P-loop containing nucleotide triphosphate hydrolases"/>
    <property type="match status" value="1"/>
</dbReference>
<dbReference type="CDD" id="cd00267">
    <property type="entry name" value="ABC_ATPase"/>
    <property type="match status" value="1"/>
</dbReference>
<dbReference type="SMART" id="SM00382">
    <property type="entry name" value="AAA"/>
    <property type="match status" value="1"/>
</dbReference>
<feature type="domain" description="AAA+ ATPase" evidence="3">
    <location>
        <begin position="27"/>
        <end position="201"/>
    </location>
</feature>
<keyword evidence="1" id="KW-0547">Nucleotide-binding</keyword>
<sequence>MRIEAERAGVDGPHGPLLRPTSLSVREGEVTLVTGEPGAGHTTLALVLAGRMRLSQGTVTPDAATLREHVVLVDAPGVNEPEGGLKLGDAIAEELMNAGRPANRKAVREWLRAQDAGQYVADRVDTIPAQVRTRLLIEAASAKPGVRALLIDQPDRHVSDPRTWWPEAVEQAGRGLAVVVLCAPASVQALNAEAVLIGAPE</sequence>
<dbReference type="Pfam" id="PF00005">
    <property type="entry name" value="ABC_tran"/>
    <property type="match status" value="1"/>
</dbReference>
<comment type="caution">
    <text evidence="4">The sequence shown here is derived from an EMBL/GenBank/DDBJ whole genome shotgun (WGS) entry which is preliminary data.</text>
</comment>
<keyword evidence="2" id="KW-0067">ATP-binding</keyword>
<accession>A0ABX2F2L8</accession>
<dbReference type="EMBL" id="JAAATY010000007">
    <property type="protein sequence ID" value="NRN65574.1"/>
    <property type="molecule type" value="Genomic_DNA"/>
</dbReference>
<evidence type="ECO:0000313" key="4">
    <source>
        <dbReference type="EMBL" id="NRN65574.1"/>
    </source>
</evidence>
<evidence type="ECO:0000256" key="2">
    <source>
        <dbReference type="ARBA" id="ARBA00022840"/>
    </source>
</evidence>